<dbReference type="InterPro" id="IPR010095">
    <property type="entry name" value="Cas12f1-like_TNB"/>
</dbReference>
<dbReference type="NCBIfam" id="TIGR01766">
    <property type="entry name" value="IS200/IS605 family accessory protein TnpB-like domain"/>
    <property type="match status" value="1"/>
</dbReference>
<dbReference type="OrthoDB" id="7375452at2"/>
<comment type="caution">
    <text evidence="2">The sequence shown here is derived from an EMBL/GenBank/DDBJ whole genome shotgun (WGS) entry which is preliminary data.</text>
</comment>
<evidence type="ECO:0000313" key="3">
    <source>
        <dbReference type="Proteomes" id="UP000186341"/>
    </source>
</evidence>
<evidence type="ECO:0008006" key="4">
    <source>
        <dbReference type="Google" id="ProtNLM"/>
    </source>
</evidence>
<dbReference type="Proteomes" id="UP000186341">
    <property type="component" value="Unassembled WGS sequence"/>
</dbReference>
<keyword evidence="3" id="KW-1185">Reference proteome</keyword>
<name>A0A1U7NJF0_9FIRM</name>
<gene>
    <name evidence="2" type="ORF">BO222_00100</name>
</gene>
<dbReference type="GO" id="GO:0003677">
    <property type="term" value="F:DNA binding"/>
    <property type="evidence" value="ECO:0007669"/>
    <property type="project" value="UniProtKB-KW"/>
</dbReference>
<sequence length="163" mass="18583">MDINAGFLAVALANENGNYVFSEDIYYDQYSADADTALHQTLAAVYKIAESEGWSVAIEDISLRKKKSRNHGKKLNHILHDFPYIKYRSYNERKASRSGVPLHIVSAFYTSRIGKEKYQNKLQTSTHQAAAFVIARRALGFTEWYEPEKSKSKRMNANIGIRS</sequence>
<protein>
    <recommendedName>
        <fullName evidence="4">Transposase</fullName>
    </recommendedName>
</protein>
<dbReference type="EMBL" id="MPJW01000006">
    <property type="protein sequence ID" value="OLU43405.1"/>
    <property type="molecule type" value="Genomic_DNA"/>
</dbReference>
<keyword evidence="1" id="KW-0238">DNA-binding</keyword>
<proteinExistence type="predicted"/>
<dbReference type="RefSeq" id="WP_075817300.1">
    <property type="nucleotide sequence ID" value="NZ_CAQCWR010000198.1"/>
</dbReference>
<dbReference type="GeneID" id="82201654"/>
<organism evidence="2 3">
    <name type="scientific">Ileibacterium valens</name>
    <dbReference type="NCBI Taxonomy" id="1862668"/>
    <lineage>
        <taxon>Bacteria</taxon>
        <taxon>Bacillati</taxon>
        <taxon>Bacillota</taxon>
        <taxon>Erysipelotrichia</taxon>
        <taxon>Erysipelotrichales</taxon>
        <taxon>Erysipelotrichaceae</taxon>
        <taxon>Ileibacterium</taxon>
    </lineage>
</organism>
<evidence type="ECO:0000256" key="1">
    <source>
        <dbReference type="ARBA" id="ARBA00023125"/>
    </source>
</evidence>
<dbReference type="AlphaFoldDB" id="A0A1U7NJF0"/>
<reference evidence="2 3" key="1">
    <citation type="submission" date="2016-11" db="EMBL/GenBank/DDBJ databases">
        <title>Description of two novel members of the family Erysipelotrichaceae: Ileibacterium lipovorans gen. nov., sp. nov. and Dubosiella newyorkensis, gen. nov., sp. nov.</title>
        <authorList>
            <person name="Cox L.M."/>
            <person name="Sohn J."/>
            <person name="Tyrrell K.L."/>
            <person name="Citron D.M."/>
            <person name="Lawson P.A."/>
            <person name="Patel N.B."/>
            <person name="Iizumi T."/>
            <person name="Perez-Perez G.I."/>
            <person name="Goldstein E.J."/>
            <person name="Blaser M.J."/>
        </authorList>
    </citation>
    <scope>NUCLEOTIDE SEQUENCE [LARGE SCALE GENOMIC DNA]</scope>
    <source>
        <strain evidence="2 3">NYU-BL-A3</strain>
    </source>
</reference>
<evidence type="ECO:0000313" key="2">
    <source>
        <dbReference type="EMBL" id="OLU43405.1"/>
    </source>
</evidence>
<accession>A0A1U7NJF0</accession>